<feature type="transmembrane region" description="Helical" evidence="3">
    <location>
        <begin position="414"/>
        <end position="437"/>
    </location>
</feature>
<feature type="transmembrane region" description="Helical" evidence="3">
    <location>
        <begin position="209"/>
        <end position="228"/>
    </location>
</feature>
<dbReference type="GO" id="GO:0016020">
    <property type="term" value="C:membrane"/>
    <property type="evidence" value="ECO:0007669"/>
    <property type="project" value="UniProtKB-SubCell"/>
</dbReference>
<name>A0A165C6S2_9BASI</name>
<feature type="transmembrane region" description="Helical" evidence="3">
    <location>
        <begin position="443"/>
        <end position="461"/>
    </location>
</feature>
<feature type="region of interest" description="Disordered" evidence="2">
    <location>
        <begin position="480"/>
        <end position="548"/>
    </location>
</feature>
<feature type="transmembrane region" description="Helical" evidence="3">
    <location>
        <begin position="122"/>
        <end position="140"/>
    </location>
</feature>
<dbReference type="PANTHER" id="PTHR42910">
    <property type="entry name" value="TRANSPORTER SCO4007-RELATED"/>
    <property type="match status" value="1"/>
</dbReference>
<dbReference type="GO" id="GO:0022857">
    <property type="term" value="F:transmembrane transporter activity"/>
    <property type="evidence" value="ECO:0007669"/>
    <property type="project" value="InterPro"/>
</dbReference>
<dbReference type="SUPFAM" id="SSF103473">
    <property type="entry name" value="MFS general substrate transporter"/>
    <property type="match status" value="1"/>
</dbReference>
<dbReference type="InParanoid" id="A0A165C6S2"/>
<dbReference type="InterPro" id="IPR020846">
    <property type="entry name" value="MFS_dom"/>
</dbReference>
<feature type="compositionally biased region" description="Acidic residues" evidence="2">
    <location>
        <begin position="518"/>
        <end position="539"/>
    </location>
</feature>
<proteinExistence type="predicted"/>
<dbReference type="PANTHER" id="PTHR42910:SF1">
    <property type="entry name" value="MAJOR FACILITATOR SUPERFAMILY (MFS) PROFILE DOMAIN-CONTAINING PROTEIN"/>
    <property type="match status" value="1"/>
</dbReference>
<dbReference type="InterPro" id="IPR011701">
    <property type="entry name" value="MFS"/>
</dbReference>
<keyword evidence="3" id="KW-1133">Transmembrane helix</keyword>
<keyword evidence="3" id="KW-0472">Membrane</keyword>
<evidence type="ECO:0000313" key="5">
    <source>
        <dbReference type="EMBL" id="KZT50328.1"/>
    </source>
</evidence>
<dbReference type="CDD" id="cd17324">
    <property type="entry name" value="MFS_NepI_like"/>
    <property type="match status" value="1"/>
</dbReference>
<dbReference type="EMBL" id="KV424189">
    <property type="protein sequence ID" value="KZT50328.1"/>
    <property type="molecule type" value="Genomic_DNA"/>
</dbReference>
<dbReference type="Pfam" id="PF07690">
    <property type="entry name" value="MFS_1"/>
    <property type="match status" value="1"/>
</dbReference>
<evidence type="ECO:0000313" key="6">
    <source>
        <dbReference type="Proteomes" id="UP000076842"/>
    </source>
</evidence>
<dbReference type="OrthoDB" id="2105912at2759"/>
<feature type="transmembrane region" description="Helical" evidence="3">
    <location>
        <begin position="318"/>
        <end position="337"/>
    </location>
</feature>
<comment type="subcellular location">
    <subcellularLocation>
        <location evidence="1">Membrane</location>
        <topology evidence="1">Multi-pass membrane protein</topology>
    </subcellularLocation>
</comment>
<accession>A0A165C6S2</accession>
<feature type="transmembrane region" description="Helical" evidence="3">
    <location>
        <begin position="240"/>
        <end position="259"/>
    </location>
</feature>
<dbReference type="InterPro" id="IPR036259">
    <property type="entry name" value="MFS_trans_sf"/>
</dbReference>
<feature type="compositionally biased region" description="Basic and acidic residues" evidence="2">
    <location>
        <begin position="1"/>
        <end position="18"/>
    </location>
</feature>
<feature type="transmembrane region" description="Helical" evidence="3">
    <location>
        <begin position="287"/>
        <end position="312"/>
    </location>
</feature>
<feature type="domain" description="Major facilitator superfamily (MFS) profile" evidence="4">
    <location>
        <begin position="83"/>
        <end position="467"/>
    </location>
</feature>
<evidence type="ECO:0000256" key="3">
    <source>
        <dbReference type="SAM" id="Phobius"/>
    </source>
</evidence>
<keyword evidence="3" id="KW-0812">Transmembrane</keyword>
<feature type="transmembrane region" description="Helical" evidence="3">
    <location>
        <begin position="152"/>
        <end position="169"/>
    </location>
</feature>
<evidence type="ECO:0000259" key="4">
    <source>
        <dbReference type="PROSITE" id="PS50850"/>
    </source>
</evidence>
<feature type="region of interest" description="Disordered" evidence="2">
    <location>
        <begin position="1"/>
        <end position="42"/>
    </location>
</feature>
<keyword evidence="6" id="KW-1185">Reference proteome</keyword>
<evidence type="ECO:0000256" key="2">
    <source>
        <dbReference type="SAM" id="MobiDB-lite"/>
    </source>
</evidence>
<dbReference type="AlphaFoldDB" id="A0A165C6S2"/>
<feature type="compositionally biased region" description="Basic and acidic residues" evidence="2">
    <location>
        <begin position="486"/>
        <end position="502"/>
    </location>
</feature>
<dbReference type="STRING" id="1353952.A0A165C6S2"/>
<protein>
    <submittedName>
        <fullName evidence="5">MFS general substrate transporter</fullName>
    </submittedName>
</protein>
<feature type="transmembrane region" description="Helical" evidence="3">
    <location>
        <begin position="78"/>
        <end position="102"/>
    </location>
</feature>
<dbReference type="Proteomes" id="UP000076842">
    <property type="component" value="Unassembled WGS sequence"/>
</dbReference>
<gene>
    <name evidence="5" type="ORF">CALCODRAFT_504838</name>
</gene>
<dbReference type="PROSITE" id="PS50850">
    <property type="entry name" value="MFS"/>
    <property type="match status" value="1"/>
</dbReference>
<evidence type="ECO:0000256" key="1">
    <source>
        <dbReference type="ARBA" id="ARBA00004141"/>
    </source>
</evidence>
<dbReference type="Gene3D" id="1.20.1250.20">
    <property type="entry name" value="MFS general substrate transporter like domains"/>
    <property type="match status" value="1"/>
</dbReference>
<feature type="transmembrane region" description="Helical" evidence="3">
    <location>
        <begin position="175"/>
        <end position="197"/>
    </location>
</feature>
<sequence length="548" mass="59433">MSTAGDIEKVETSDDSSERTVALPMPTNENGDLPPAHDPERTGVLEPAPGEEKLDVPIRKLDFGFLPIPKQQRHDPQVGFKFTTLLNVVFGVASTFTVANLYYSQPLLIELSNDFGTTYDRISNVPTLTQAGYATGLLFVTPLGDMIRRRELLLALLVCAGSITIGLASTKSLELFEALSFLSGIVAVTPQVMLPFAADLAPPHKRASAISIVLSGLLLGILIARVLGGIIGEFSSWRNVYWMSVGLHYMILVVLYFVLPDFPDKGLNLSYFQILFSMAKFAVTEPVLIQSCCIGLACSSVFSCFWVTLTFLLGGEPYNYNTLAIGLFGLIGMLGVMTSPFVGRFVDKLYPWFGTLFGLLGLIVSLSIYTGAAIVNIGAVVVVCFSLDVAQQLQQVSNSTRNFAINPAARSRINSVYIISVFLGQVIGSSVGTRIFLQFGQRAAGGFCLGLIGFALCALLIRGPEAKTWVGWTGDIKSFRRQPHKPQTDLEKQSTHAPDTQDGHAIPSEELNTADDRALEDELENEPENEPENPPDGEVPESGPLKTV</sequence>
<reference evidence="5 6" key="1">
    <citation type="journal article" date="2016" name="Mol. Biol. Evol.">
        <title>Comparative Genomics of Early-Diverging Mushroom-Forming Fungi Provides Insights into the Origins of Lignocellulose Decay Capabilities.</title>
        <authorList>
            <person name="Nagy L.G."/>
            <person name="Riley R."/>
            <person name="Tritt A."/>
            <person name="Adam C."/>
            <person name="Daum C."/>
            <person name="Floudas D."/>
            <person name="Sun H."/>
            <person name="Yadav J.S."/>
            <person name="Pangilinan J."/>
            <person name="Larsson K.H."/>
            <person name="Matsuura K."/>
            <person name="Barry K."/>
            <person name="Labutti K."/>
            <person name="Kuo R."/>
            <person name="Ohm R.A."/>
            <person name="Bhattacharya S.S."/>
            <person name="Shirouzu T."/>
            <person name="Yoshinaga Y."/>
            <person name="Martin F.M."/>
            <person name="Grigoriev I.V."/>
            <person name="Hibbett D.S."/>
        </authorList>
    </citation>
    <scope>NUCLEOTIDE SEQUENCE [LARGE SCALE GENOMIC DNA]</scope>
    <source>
        <strain evidence="5 6">HHB12733</strain>
    </source>
</reference>
<organism evidence="5 6">
    <name type="scientific">Calocera cornea HHB12733</name>
    <dbReference type="NCBI Taxonomy" id="1353952"/>
    <lineage>
        <taxon>Eukaryota</taxon>
        <taxon>Fungi</taxon>
        <taxon>Dikarya</taxon>
        <taxon>Basidiomycota</taxon>
        <taxon>Agaricomycotina</taxon>
        <taxon>Dacrymycetes</taxon>
        <taxon>Dacrymycetales</taxon>
        <taxon>Dacrymycetaceae</taxon>
        <taxon>Calocera</taxon>
    </lineage>
</organism>